<dbReference type="InterPro" id="IPR013785">
    <property type="entry name" value="Aldolase_TIM"/>
</dbReference>
<dbReference type="RefSeq" id="XP_041197738.1">
    <property type="nucleotide sequence ID" value="XM_041341977.1"/>
</dbReference>
<dbReference type="Pfam" id="PF00724">
    <property type="entry name" value="Oxidored_FMN"/>
    <property type="match status" value="1"/>
</dbReference>
<dbReference type="GO" id="GO:0010181">
    <property type="term" value="F:FMN binding"/>
    <property type="evidence" value="ECO:0007669"/>
    <property type="project" value="InterPro"/>
</dbReference>
<dbReference type="GeneID" id="64635993"/>
<dbReference type="InterPro" id="IPR044152">
    <property type="entry name" value="YqjM-like"/>
</dbReference>
<dbReference type="Gene3D" id="3.20.20.70">
    <property type="entry name" value="Aldolase class I"/>
    <property type="match status" value="1"/>
</dbReference>
<evidence type="ECO:0000256" key="5">
    <source>
        <dbReference type="ARBA" id="ARBA00023002"/>
    </source>
</evidence>
<evidence type="ECO:0000256" key="1">
    <source>
        <dbReference type="ARBA" id="ARBA00001917"/>
    </source>
</evidence>
<dbReference type="InterPro" id="IPR001155">
    <property type="entry name" value="OxRdtase_FMN_N"/>
</dbReference>
<dbReference type="PANTHER" id="PTHR43303:SF4">
    <property type="entry name" value="NADPH DEHYDROGENASE C23G7.10C-RELATED"/>
    <property type="match status" value="1"/>
</dbReference>
<keyword evidence="2" id="KW-0285">Flavoprotein</keyword>
<evidence type="ECO:0000256" key="2">
    <source>
        <dbReference type="ARBA" id="ARBA00022630"/>
    </source>
</evidence>
<dbReference type="EMBL" id="JABBWG010000004">
    <property type="protein sequence ID" value="KAG1823678.1"/>
    <property type="molecule type" value="Genomic_DNA"/>
</dbReference>
<dbReference type="AlphaFoldDB" id="A0A9P7JHX2"/>
<dbReference type="GO" id="GO:0003959">
    <property type="term" value="F:NADPH dehydrogenase activity"/>
    <property type="evidence" value="ECO:0007669"/>
    <property type="project" value="InterPro"/>
</dbReference>
<dbReference type="Proteomes" id="UP000807769">
    <property type="component" value="Unassembled WGS sequence"/>
</dbReference>
<comment type="caution">
    <text evidence="7">The sequence shown here is derived from an EMBL/GenBank/DDBJ whole genome shotgun (WGS) entry which is preliminary data.</text>
</comment>
<dbReference type="SUPFAM" id="SSF51395">
    <property type="entry name" value="FMN-linked oxidoreductases"/>
    <property type="match status" value="1"/>
</dbReference>
<sequence>MYLPFHTFTPAQAFDPQLKTYQNCSSPSRSEGATFYNRIFVSPISTVQYSADDGHLTSWHMAYHSQIEPLRKIVEFAHADWKASTVLSWSHVGLVATECTGAIEDPIKVVVIGFVEATGIDIIELHNAHGYLLFSFVSPISNTRTDEYGGILENRIRLTLEVMDAIRDAMPEDMPLFLRVSATEWLEEALPNESSWRVEDTVELASILVEHEAPFAQAAKQTVGDNLIVEAVGSITNDKTVQEILDKGQADVILNPGIVGLANYIRLRMCG</sequence>
<protein>
    <recommendedName>
        <fullName evidence="6">NADH:flavin oxidoreductase/NADH oxidase N-terminal domain-containing protein</fullName>
    </recommendedName>
</protein>
<proteinExistence type="predicted"/>
<comment type="cofactor">
    <cofactor evidence="1">
        <name>FMN</name>
        <dbReference type="ChEBI" id="CHEBI:58210"/>
    </cofactor>
</comment>
<evidence type="ECO:0000256" key="4">
    <source>
        <dbReference type="ARBA" id="ARBA00022857"/>
    </source>
</evidence>
<organism evidence="7 8">
    <name type="scientific">Suillus subaureus</name>
    <dbReference type="NCBI Taxonomy" id="48587"/>
    <lineage>
        <taxon>Eukaryota</taxon>
        <taxon>Fungi</taxon>
        <taxon>Dikarya</taxon>
        <taxon>Basidiomycota</taxon>
        <taxon>Agaricomycotina</taxon>
        <taxon>Agaricomycetes</taxon>
        <taxon>Agaricomycetidae</taxon>
        <taxon>Boletales</taxon>
        <taxon>Suillineae</taxon>
        <taxon>Suillaceae</taxon>
        <taxon>Suillus</taxon>
    </lineage>
</organism>
<dbReference type="OrthoDB" id="72788at2759"/>
<name>A0A9P7JHX2_9AGAM</name>
<accession>A0A9P7JHX2</accession>
<evidence type="ECO:0000256" key="3">
    <source>
        <dbReference type="ARBA" id="ARBA00022643"/>
    </source>
</evidence>
<reference evidence="7" key="1">
    <citation type="journal article" date="2020" name="New Phytol.">
        <title>Comparative genomics reveals dynamic genome evolution in host specialist ectomycorrhizal fungi.</title>
        <authorList>
            <person name="Lofgren L.A."/>
            <person name="Nguyen N.H."/>
            <person name="Vilgalys R."/>
            <person name="Ruytinx J."/>
            <person name="Liao H.L."/>
            <person name="Branco S."/>
            <person name="Kuo A."/>
            <person name="LaButti K."/>
            <person name="Lipzen A."/>
            <person name="Andreopoulos W."/>
            <person name="Pangilinan J."/>
            <person name="Riley R."/>
            <person name="Hundley H."/>
            <person name="Na H."/>
            <person name="Barry K."/>
            <person name="Grigoriev I.V."/>
            <person name="Stajich J.E."/>
            <person name="Kennedy P.G."/>
        </authorList>
    </citation>
    <scope>NUCLEOTIDE SEQUENCE</scope>
    <source>
        <strain evidence="7">MN1</strain>
    </source>
</reference>
<keyword evidence="5" id="KW-0560">Oxidoreductase</keyword>
<keyword evidence="4" id="KW-0521">NADP</keyword>
<keyword evidence="3" id="KW-0288">FMN</keyword>
<dbReference type="PANTHER" id="PTHR43303">
    <property type="entry name" value="NADPH DEHYDROGENASE C23G7.10C-RELATED"/>
    <property type="match status" value="1"/>
</dbReference>
<gene>
    <name evidence="7" type="ORF">BJ212DRAFT_1566675</name>
</gene>
<evidence type="ECO:0000313" key="8">
    <source>
        <dbReference type="Proteomes" id="UP000807769"/>
    </source>
</evidence>
<dbReference type="GO" id="GO:0050661">
    <property type="term" value="F:NADP binding"/>
    <property type="evidence" value="ECO:0007669"/>
    <property type="project" value="InterPro"/>
</dbReference>
<evidence type="ECO:0000313" key="7">
    <source>
        <dbReference type="EMBL" id="KAG1823678.1"/>
    </source>
</evidence>
<keyword evidence="8" id="KW-1185">Reference proteome</keyword>
<feature type="domain" description="NADH:flavin oxidoreductase/NADH oxidase N-terminal" evidence="6">
    <location>
        <begin position="118"/>
        <end position="188"/>
    </location>
</feature>
<evidence type="ECO:0000259" key="6">
    <source>
        <dbReference type="Pfam" id="PF00724"/>
    </source>
</evidence>